<reference evidence="2" key="1">
    <citation type="journal article" date="2019" name="Int. J. Syst. Evol. Microbiol.">
        <title>The Global Catalogue of Microorganisms (GCM) 10K type strain sequencing project: providing services to taxonomists for standard genome sequencing and annotation.</title>
        <authorList>
            <consortium name="The Broad Institute Genomics Platform"/>
            <consortium name="The Broad Institute Genome Sequencing Center for Infectious Disease"/>
            <person name="Wu L."/>
            <person name="Ma J."/>
        </authorList>
    </citation>
    <scope>NUCLEOTIDE SEQUENCE [LARGE SCALE GENOMIC DNA]</scope>
    <source>
        <strain evidence="2">JCM 18304</strain>
    </source>
</reference>
<dbReference type="SUPFAM" id="SSF56112">
    <property type="entry name" value="Protein kinase-like (PK-like)"/>
    <property type="match status" value="1"/>
</dbReference>
<dbReference type="Gene3D" id="3.90.1200.10">
    <property type="match status" value="1"/>
</dbReference>
<dbReference type="EMBL" id="BAABJQ010000013">
    <property type="protein sequence ID" value="GAA5190069.1"/>
    <property type="molecule type" value="Genomic_DNA"/>
</dbReference>
<keyword evidence="2" id="KW-1185">Reference proteome</keyword>
<accession>A0ABP9S3H7</accession>
<comment type="caution">
    <text evidence="1">The sequence shown here is derived from an EMBL/GenBank/DDBJ whole genome shotgun (WGS) entry which is preliminary data.</text>
</comment>
<evidence type="ECO:0000313" key="1">
    <source>
        <dbReference type="EMBL" id="GAA5190069.1"/>
    </source>
</evidence>
<evidence type="ECO:0008006" key="3">
    <source>
        <dbReference type="Google" id="ProtNLM"/>
    </source>
</evidence>
<gene>
    <name evidence="1" type="ORF">GCM10023322_44290</name>
</gene>
<organism evidence="1 2">
    <name type="scientific">Rugosimonospora acidiphila</name>
    <dbReference type="NCBI Taxonomy" id="556531"/>
    <lineage>
        <taxon>Bacteria</taxon>
        <taxon>Bacillati</taxon>
        <taxon>Actinomycetota</taxon>
        <taxon>Actinomycetes</taxon>
        <taxon>Micromonosporales</taxon>
        <taxon>Micromonosporaceae</taxon>
        <taxon>Rugosimonospora</taxon>
    </lineage>
</organism>
<proteinExistence type="predicted"/>
<dbReference type="Proteomes" id="UP001501570">
    <property type="component" value="Unassembled WGS sequence"/>
</dbReference>
<dbReference type="RefSeq" id="WP_345632416.1">
    <property type="nucleotide sequence ID" value="NZ_BAABJQ010000013.1"/>
</dbReference>
<protein>
    <recommendedName>
        <fullName evidence="3">Phosphotransferase enzyme family protein</fullName>
    </recommendedName>
</protein>
<name>A0ABP9S3H7_9ACTN</name>
<sequence>MVAVARGLGWWRRQPPIRPELAARLGSPRPIRGLASSPRSRVWLVEFDGDPAIVKQIVGGPDAGHRFAREAAALRLAARARPAVVPALLATVPTDRVLVLEYLAAATPPDDWLLGYAETLARLHATTTVADAGTLPAWRGPDDADVRAFLSLAERLPVRIPPGAPAELRDLVRRLDPAGHGALLHGDPCPDNDLHTARGMRFVDLEQASLGNGLTELAYLRIGFPTCWCATATPPPLREEAESAYRRTWRSLTGSDPAGEPVDACAGWLIRGDALVERARREAVDHLARVDRKDWRWGTATARQRLLHRLDTVAAMARDHTRLSGVARLTAAMADQLRLRWPTLRPLPERRPIRG</sequence>
<evidence type="ECO:0000313" key="2">
    <source>
        <dbReference type="Proteomes" id="UP001501570"/>
    </source>
</evidence>
<dbReference type="InterPro" id="IPR011009">
    <property type="entry name" value="Kinase-like_dom_sf"/>
</dbReference>